<keyword evidence="1" id="KW-0378">Hydrolase</keyword>
<dbReference type="SFLD" id="SFLDG01140">
    <property type="entry name" value="C2.B:_Phosphomannomutase_and_P"/>
    <property type="match status" value="1"/>
</dbReference>
<dbReference type="PROSITE" id="PS01229">
    <property type="entry name" value="COF_2"/>
    <property type="match status" value="1"/>
</dbReference>
<dbReference type="InterPro" id="IPR023214">
    <property type="entry name" value="HAD_sf"/>
</dbReference>
<organism evidence="1 2">
    <name type="scientific">Lactiplantibacillus daowaiensis</name>
    <dbReference type="NCBI Taxonomy" id="2559918"/>
    <lineage>
        <taxon>Bacteria</taxon>
        <taxon>Bacillati</taxon>
        <taxon>Bacillota</taxon>
        <taxon>Bacilli</taxon>
        <taxon>Lactobacillales</taxon>
        <taxon>Lactobacillaceae</taxon>
        <taxon>Lactiplantibacillus</taxon>
    </lineage>
</organism>
<accession>A0ABW1S195</accession>
<dbReference type="NCBIfam" id="TIGR01484">
    <property type="entry name" value="HAD-SF-IIB"/>
    <property type="match status" value="1"/>
</dbReference>
<dbReference type="SFLD" id="SFLDS00003">
    <property type="entry name" value="Haloacid_Dehalogenase"/>
    <property type="match status" value="1"/>
</dbReference>
<dbReference type="PANTHER" id="PTHR10000:SF25">
    <property type="entry name" value="PHOSPHATASE YKRA-RELATED"/>
    <property type="match status" value="1"/>
</dbReference>
<dbReference type="InterPro" id="IPR036412">
    <property type="entry name" value="HAD-like_sf"/>
</dbReference>
<dbReference type="Gene3D" id="3.30.1240.10">
    <property type="match status" value="1"/>
</dbReference>
<evidence type="ECO:0000313" key="2">
    <source>
        <dbReference type="Proteomes" id="UP001596282"/>
    </source>
</evidence>
<keyword evidence="2" id="KW-1185">Reference proteome</keyword>
<dbReference type="Gene3D" id="3.40.50.1000">
    <property type="entry name" value="HAD superfamily/HAD-like"/>
    <property type="match status" value="1"/>
</dbReference>
<dbReference type="PANTHER" id="PTHR10000">
    <property type="entry name" value="PHOSPHOSERINE PHOSPHATASE"/>
    <property type="match status" value="1"/>
</dbReference>
<reference evidence="2" key="1">
    <citation type="journal article" date="2019" name="Int. J. Syst. Evol. Microbiol.">
        <title>The Global Catalogue of Microorganisms (GCM) 10K type strain sequencing project: providing services to taxonomists for standard genome sequencing and annotation.</title>
        <authorList>
            <consortium name="The Broad Institute Genomics Platform"/>
            <consortium name="The Broad Institute Genome Sequencing Center for Infectious Disease"/>
            <person name="Wu L."/>
            <person name="Ma J."/>
        </authorList>
    </citation>
    <scope>NUCLEOTIDE SEQUENCE [LARGE SCALE GENOMIC DNA]</scope>
    <source>
        <strain evidence="2">CCM 8933</strain>
    </source>
</reference>
<dbReference type="NCBIfam" id="TIGR00099">
    <property type="entry name" value="Cof-subfamily"/>
    <property type="match status" value="1"/>
</dbReference>
<sequence>MYQAIVAFDLDATLLNQAKQIPTENLQALVSLRANQILPVIATGRDRFEIQDIIQAGQFDAIVSANGADVYFQDQQLFEDTLAPTVLNHLATWSEQQQVSLAVSNHDGMAISQIDDLVRLNYRRIHRELPQVDASYYQNRDISKALTFIADTPAGRQQEAQLRETFSDLTFYRNSDVCIDVVATGTTKASGIATLQAKAGFETLPVYTFGDGYNDISMLKAANVGIAMGNAPVAVQQQADYVTRRYDDNGIVDACQHFNLI</sequence>
<gene>
    <name evidence="1" type="ORF">ACFP5Y_09920</name>
</gene>
<protein>
    <submittedName>
        <fullName evidence="1">Cof-type HAD-IIB family hydrolase</fullName>
    </submittedName>
</protein>
<dbReference type="Pfam" id="PF08282">
    <property type="entry name" value="Hydrolase_3"/>
    <property type="match status" value="1"/>
</dbReference>
<dbReference type="RefSeq" id="WP_379832202.1">
    <property type="nucleotide sequence ID" value="NZ_JBHSSC010000039.1"/>
</dbReference>
<dbReference type="InterPro" id="IPR006379">
    <property type="entry name" value="HAD-SF_hydro_IIB"/>
</dbReference>
<dbReference type="InterPro" id="IPR000150">
    <property type="entry name" value="Cof"/>
</dbReference>
<comment type="caution">
    <text evidence="1">The sequence shown here is derived from an EMBL/GenBank/DDBJ whole genome shotgun (WGS) entry which is preliminary data.</text>
</comment>
<name>A0ABW1S195_9LACO</name>
<proteinExistence type="predicted"/>
<dbReference type="EMBL" id="JBHSSC010000039">
    <property type="protein sequence ID" value="MFC6181538.1"/>
    <property type="molecule type" value="Genomic_DNA"/>
</dbReference>
<dbReference type="Proteomes" id="UP001596282">
    <property type="component" value="Unassembled WGS sequence"/>
</dbReference>
<dbReference type="SUPFAM" id="SSF56784">
    <property type="entry name" value="HAD-like"/>
    <property type="match status" value="1"/>
</dbReference>
<dbReference type="GO" id="GO:0016787">
    <property type="term" value="F:hydrolase activity"/>
    <property type="evidence" value="ECO:0007669"/>
    <property type="project" value="UniProtKB-KW"/>
</dbReference>
<evidence type="ECO:0000313" key="1">
    <source>
        <dbReference type="EMBL" id="MFC6181538.1"/>
    </source>
</evidence>